<evidence type="ECO:0000313" key="3">
    <source>
        <dbReference type="EMBL" id="MFB5683534.1"/>
    </source>
</evidence>
<dbReference type="PROSITE" id="PS51464">
    <property type="entry name" value="SIS"/>
    <property type="match status" value="1"/>
</dbReference>
<dbReference type="InterPro" id="IPR035466">
    <property type="entry name" value="GlmS/AgaS_SIS"/>
</dbReference>
<dbReference type="SUPFAM" id="SSF53697">
    <property type="entry name" value="SIS domain"/>
    <property type="match status" value="1"/>
</dbReference>
<dbReference type="CDD" id="cd05009">
    <property type="entry name" value="SIS_GlmS_GlmD_2"/>
    <property type="match status" value="1"/>
</dbReference>
<dbReference type="Proteomes" id="UP001580407">
    <property type="component" value="Unassembled WGS sequence"/>
</dbReference>
<keyword evidence="1" id="KW-0677">Repeat</keyword>
<organism evidence="3 4">
    <name type="scientific">Paenibacillus terreus</name>
    <dbReference type="NCBI Taxonomy" id="1387834"/>
    <lineage>
        <taxon>Bacteria</taxon>
        <taxon>Bacillati</taxon>
        <taxon>Bacillota</taxon>
        <taxon>Bacilli</taxon>
        <taxon>Bacillales</taxon>
        <taxon>Paenibacillaceae</taxon>
        <taxon>Paenibacillus</taxon>
    </lineage>
</organism>
<name>A0ABV5BCX1_9BACL</name>
<evidence type="ECO:0000259" key="2">
    <source>
        <dbReference type="PROSITE" id="PS51464"/>
    </source>
</evidence>
<dbReference type="CDD" id="cd05008">
    <property type="entry name" value="SIS_GlmS_GlmD_1"/>
    <property type="match status" value="1"/>
</dbReference>
<accession>A0ABV5BCX1</accession>
<dbReference type="InterPro" id="IPR035490">
    <property type="entry name" value="GlmS/FrlB_SIS"/>
</dbReference>
<dbReference type="RefSeq" id="WP_375527258.1">
    <property type="nucleotide sequence ID" value="NZ_JBHILM010000027.1"/>
</dbReference>
<feature type="domain" description="SIS" evidence="2">
    <location>
        <begin position="33"/>
        <end position="174"/>
    </location>
</feature>
<dbReference type="GO" id="GO:0016787">
    <property type="term" value="F:hydrolase activity"/>
    <property type="evidence" value="ECO:0007669"/>
    <property type="project" value="UniProtKB-KW"/>
</dbReference>
<dbReference type="InterPro" id="IPR046348">
    <property type="entry name" value="SIS_dom_sf"/>
</dbReference>
<evidence type="ECO:0000256" key="1">
    <source>
        <dbReference type="ARBA" id="ARBA00022737"/>
    </source>
</evidence>
<sequence>MTTTTELIDYVYAQPAMLKEIVNNRKELLKSFMDGFLKNNVSRIIFTGSGSSYNAAMSSRHFIEKTLQVEVQVEFAHTFAQYSCVYDKQTLVFALSQSGESTAAVECVQKANELGLFTVAVTSQEGSLITEFAQNQIIVPSGEEKAGATTKGFTATTLTLYLMAIETAYAANKLEESEYNRYIQTLLSIIDNMKNTIAAAEAWYNEHKDELLEAKSYVFSGTGDLYGTAMEAGLKFLETSRIPVSIYEFEEFMHGPYNAIDENSYIFYFADPGQDYERMLTLADYFAKITPHGFVVTKSSDQPRPGSLSPEFINDPDLAPIEYIVPMQVLFFRAAKERGVNMRTPRYVDFHPSMKSKRRLRFL</sequence>
<comment type="caution">
    <text evidence="3">The sequence shown here is derived from an EMBL/GenBank/DDBJ whole genome shotgun (WGS) entry which is preliminary data.</text>
</comment>
<reference evidence="3 4" key="1">
    <citation type="submission" date="2024-09" db="EMBL/GenBank/DDBJ databases">
        <authorList>
            <person name="Ruan L."/>
        </authorList>
    </citation>
    <scope>NUCLEOTIDE SEQUENCE [LARGE SCALE GENOMIC DNA]</scope>
    <source>
        <strain evidence="3 4">D33</strain>
    </source>
</reference>
<dbReference type="EMBL" id="JBHILM010000027">
    <property type="protein sequence ID" value="MFB5683534.1"/>
    <property type="molecule type" value="Genomic_DNA"/>
</dbReference>
<dbReference type="Pfam" id="PF01380">
    <property type="entry name" value="SIS"/>
    <property type="match status" value="2"/>
</dbReference>
<dbReference type="EC" id="3.5.-.-" evidence="3"/>
<proteinExistence type="predicted"/>
<evidence type="ECO:0000313" key="4">
    <source>
        <dbReference type="Proteomes" id="UP001580407"/>
    </source>
</evidence>
<gene>
    <name evidence="3" type="ORF">ACE3NQ_21690</name>
</gene>
<keyword evidence="4" id="KW-1185">Reference proteome</keyword>
<dbReference type="PANTHER" id="PTHR10937">
    <property type="entry name" value="GLUCOSAMINE--FRUCTOSE-6-PHOSPHATE AMINOTRANSFERASE, ISOMERIZING"/>
    <property type="match status" value="1"/>
</dbReference>
<protein>
    <submittedName>
        <fullName evidence="3">SIS domain-containing protein</fullName>
        <ecNumber evidence="3">3.5.-.-</ecNumber>
    </submittedName>
</protein>
<dbReference type="Gene3D" id="3.40.50.10490">
    <property type="entry name" value="Glucose-6-phosphate isomerase like protein, domain 1"/>
    <property type="match status" value="2"/>
</dbReference>
<keyword evidence="3" id="KW-0378">Hydrolase</keyword>
<dbReference type="PANTHER" id="PTHR10937:SF17">
    <property type="entry name" value="GLUCOSAMINE-FRUCTOSE-6-PHOSPHATE AMINOTRANSFERASE"/>
    <property type="match status" value="1"/>
</dbReference>
<dbReference type="InterPro" id="IPR001347">
    <property type="entry name" value="SIS_dom"/>
</dbReference>